<dbReference type="InterPro" id="IPR021341">
    <property type="entry name" value="DUF2958"/>
</dbReference>
<gene>
    <name evidence="1" type="ORF">ATN00_12285</name>
</gene>
<keyword evidence="1" id="KW-0540">Nuclease</keyword>
<evidence type="ECO:0000313" key="1">
    <source>
        <dbReference type="EMBL" id="ALR20963.1"/>
    </source>
</evidence>
<dbReference type="STRING" id="1332080.ATN00_12285"/>
<name>A0A0S3F001_9SPHN</name>
<dbReference type="GO" id="GO:0004519">
    <property type="term" value="F:endonuclease activity"/>
    <property type="evidence" value="ECO:0007669"/>
    <property type="project" value="UniProtKB-KW"/>
</dbReference>
<organism evidence="1 2">
    <name type="scientific">Sphingobium baderi</name>
    <dbReference type="NCBI Taxonomy" id="1332080"/>
    <lineage>
        <taxon>Bacteria</taxon>
        <taxon>Pseudomonadati</taxon>
        <taxon>Pseudomonadota</taxon>
        <taxon>Alphaproteobacteria</taxon>
        <taxon>Sphingomonadales</taxon>
        <taxon>Sphingomonadaceae</taxon>
        <taxon>Sphingobium</taxon>
    </lineage>
</organism>
<sequence>MTLLTSELRAQLIANADDPQGDHVPVAKFFNPLGPGVWLPAFLHEDGQTLFGIGDLEVGCPEYGPFSLIELQCLDVGLGLGIERDILFETTAPISVWLDIANEAGSIRAAASIIARFEREG</sequence>
<dbReference type="KEGG" id="sbd:ATN00_12285"/>
<dbReference type="RefSeq" id="WP_062064979.1">
    <property type="nucleotide sequence ID" value="NZ_CP013264.1"/>
</dbReference>
<dbReference type="Pfam" id="PF11171">
    <property type="entry name" value="DUF2958"/>
    <property type="match status" value="1"/>
</dbReference>
<dbReference type="OrthoDB" id="1070337at2"/>
<keyword evidence="2" id="KW-1185">Reference proteome</keyword>
<dbReference type="AlphaFoldDB" id="A0A0S3F001"/>
<dbReference type="EMBL" id="CP013264">
    <property type="protein sequence ID" value="ALR20963.1"/>
    <property type="molecule type" value="Genomic_DNA"/>
</dbReference>
<accession>A0A0S3F001</accession>
<dbReference type="Proteomes" id="UP000056968">
    <property type="component" value="Chromosome"/>
</dbReference>
<proteinExistence type="predicted"/>
<keyword evidence="1" id="KW-0378">Hydrolase</keyword>
<evidence type="ECO:0000313" key="2">
    <source>
        <dbReference type="Proteomes" id="UP000056968"/>
    </source>
</evidence>
<protein>
    <submittedName>
        <fullName evidence="1">Single-stranded DNA endonuclease</fullName>
    </submittedName>
</protein>
<reference evidence="1 2" key="1">
    <citation type="submission" date="2015-11" db="EMBL/GenBank/DDBJ databases">
        <title>A Two-component Flavoprotein Monooxygenase System MeaXY Responsible for para-Hydroxylation of 2-Methyl-6-ethylaniline and 2,6-Diethylaniline in Sphingobium baderi DE-13.</title>
        <authorList>
            <person name="Cheng M."/>
            <person name="Meng Q."/>
            <person name="Yang Y."/>
            <person name="Chu C."/>
            <person name="Yan X."/>
            <person name="He J."/>
            <person name="Li S."/>
        </authorList>
    </citation>
    <scope>NUCLEOTIDE SEQUENCE [LARGE SCALE GENOMIC DNA]</scope>
    <source>
        <strain evidence="1 2">DE-13</strain>
    </source>
</reference>
<keyword evidence="1" id="KW-0255">Endonuclease</keyword>